<evidence type="ECO:0000256" key="9">
    <source>
        <dbReference type="PROSITE-ProRule" id="PRU10069"/>
    </source>
</evidence>
<evidence type="ECO:0000256" key="7">
    <source>
        <dbReference type="ARBA" id="ARBA00023295"/>
    </source>
</evidence>
<comment type="caution">
    <text evidence="11">The sequence shown here is derived from an EMBL/GenBank/DDBJ whole genome shotgun (WGS) entry which is preliminary data.</text>
</comment>
<comment type="similarity">
    <text evidence="2">Belongs to the glycosyl hydrolase 45 (cellulase K) family.</text>
</comment>
<dbReference type="Proteomes" id="UP000663864">
    <property type="component" value="Unassembled WGS sequence"/>
</dbReference>
<keyword evidence="6" id="KW-0119">Carbohydrate metabolism</keyword>
<organism evidence="11 12">
    <name type="scientific">Rotaria sordida</name>
    <dbReference type="NCBI Taxonomy" id="392033"/>
    <lineage>
        <taxon>Eukaryota</taxon>
        <taxon>Metazoa</taxon>
        <taxon>Spiralia</taxon>
        <taxon>Gnathifera</taxon>
        <taxon>Rotifera</taxon>
        <taxon>Eurotatoria</taxon>
        <taxon>Bdelloidea</taxon>
        <taxon>Philodinida</taxon>
        <taxon>Philodinidae</taxon>
        <taxon>Rotaria</taxon>
    </lineage>
</organism>
<accession>A0A815H3U4</accession>
<dbReference type="InterPro" id="IPR000334">
    <property type="entry name" value="Glyco_hydro_45"/>
</dbReference>
<dbReference type="PANTHER" id="PTHR39730">
    <property type="entry name" value="ENDOGLUCANASE 1"/>
    <property type="match status" value="1"/>
</dbReference>
<dbReference type="GO" id="GO:0030245">
    <property type="term" value="P:cellulose catabolic process"/>
    <property type="evidence" value="ECO:0007669"/>
    <property type="project" value="UniProtKB-KW"/>
</dbReference>
<dbReference type="InterPro" id="IPR052288">
    <property type="entry name" value="GH45_Enzymes"/>
</dbReference>
<dbReference type="EC" id="3.2.1.4" evidence="3 9"/>
<dbReference type="Gene3D" id="2.40.40.10">
    <property type="entry name" value="RlpA-like domain"/>
    <property type="match status" value="1"/>
</dbReference>
<dbReference type="Pfam" id="PF02015">
    <property type="entry name" value="Glyco_hydro_45"/>
    <property type="match status" value="1"/>
</dbReference>
<dbReference type="SUPFAM" id="SSF50685">
    <property type="entry name" value="Barwin-like endoglucanases"/>
    <property type="match status" value="1"/>
</dbReference>
<feature type="active site" description="Nucleophile" evidence="9">
    <location>
        <position position="204"/>
    </location>
</feature>
<evidence type="ECO:0000256" key="2">
    <source>
        <dbReference type="ARBA" id="ARBA00007793"/>
    </source>
</evidence>
<gene>
    <name evidence="11" type="ORF">ZHD862_LOCUS30447</name>
</gene>
<evidence type="ECO:0000259" key="10">
    <source>
        <dbReference type="PROSITE" id="PS01140"/>
    </source>
</evidence>
<evidence type="ECO:0000256" key="8">
    <source>
        <dbReference type="ARBA" id="ARBA00023326"/>
    </source>
</evidence>
<name>A0A815H3U4_9BILA</name>
<dbReference type="PROSITE" id="PS01140">
    <property type="entry name" value="GLYCOSYL_HYDROL_F45"/>
    <property type="match status" value="1"/>
</dbReference>
<dbReference type="Gene3D" id="3.50.4.10">
    <property type="entry name" value="Hepatocyte Growth Factor"/>
    <property type="match status" value="1"/>
</dbReference>
<sequence>MLESVLQALYTQSWSVKVQNKYFKALYAFPFEHIEDCFCLWLHRRRFINQAYLPVFVDSASFNNKQGHIPSTKYSSNNDLNHNMLNTASSWILMLFVIINSMSSARAIQWTKDNWAFGCDFVGNDLSNVQIRGEDCGLKCVQTQDCTHFTWTQWNGGTCWLKKGSVSKNNAVSTDDKNMVCGIIDNQDPPTTPVSSGTTTRYWDCCKPSCSWSDKVSGSNSYVKSCRKDGSSVFDHSNAVSGCDGGEAFPCNNQKPWAINDQLAYGFAAASIPGLNERDRCCACYKLDFTSGPVSGKTMIVQVTNSGDDLTPHQFDLQIPGGGVGKFNGCTTQWNAPGNGWGERYGGVSSRDACFGLPEAIRAGCFFRFDWFKGADNPTMTYSRVKCPAELVNISGCSRSD</sequence>
<reference evidence="11" key="1">
    <citation type="submission" date="2021-02" db="EMBL/GenBank/DDBJ databases">
        <authorList>
            <person name="Nowell W R."/>
        </authorList>
    </citation>
    <scope>NUCLEOTIDE SEQUENCE</scope>
</reference>
<proteinExistence type="inferred from homology"/>
<comment type="catalytic activity">
    <reaction evidence="1 9">
        <text>Endohydrolysis of (1-&gt;4)-beta-D-glucosidic linkages in cellulose, lichenin and cereal beta-D-glucans.</text>
        <dbReference type="EC" id="3.2.1.4"/>
    </reaction>
</comment>
<keyword evidence="8" id="KW-0624">Polysaccharide degradation</keyword>
<dbReference type="EMBL" id="CAJNOT010002871">
    <property type="protein sequence ID" value="CAF1348857.1"/>
    <property type="molecule type" value="Genomic_DNA"/>
</dbReference>
<dbReference type="PANTHER" id="PTHR39730:SF1">
    <property type="entry name" value="ENDOGLUCANASE 1"/>
    <property type="match status" value="1"/>
</dbReference>
<keyword evidence="7" id="KW-0326">Glycosidase</keyword>
<evidence type="ECO:0000256" key="6">
    <source>
        <dbReference type="ARBA" id="ARBA00023277"/>
    </source>
</evidence>
<feature type="domain" description="Glycosyl hydrolases family 45 active site" evidence="10">
    <location>
        <begin position="199"/>
        <end position="210"/>
    </location>
</feature>
<protein>
    <recommendedName>
        <fullName evidence="3 9">Cellulase</fullName>
        <ecNumber evidence="3 9">3.2.1.4</ecNumber>
    </recommendedName>
</protein>
<keyword evidence="4" id="KW-0378">Hydrolase</keyword>
<evidence type="ECO:0000256" key="1">
    <source>
        <dbReference type="ARBA" id="ARBA00000966"/>
    </source>
</evidence>
<keyword evidence="5" id="KW-0136">Cellulose degradation</keyword>
<evidence type="ECO:0000256" key="3">
    <source>
        <dbReference type="ARBA" id="ARBA00012601"/>
    </source>
</evidence>
<evidence type="ECO:0000256" key="5">
    <source>
        <dbReference type="ARBA" id="ARBA00023001"/>
    </source>
</evidence>
<evidence type="ECO:0000256" key="4">
    <source>
        <dbReference type="ARBA" id="ARBA00022801"/>
    </source>
</evidence>
<evidence type="ECO:0000313" key="11">
    <source>
        <dbReference type="EMBL" id="CAF1348857.1"/>
    </source>
</evidence>
<dbReference type="InterPro" id="IPR036908">
    <property type="entry name" value="RlpA-like_sf"/>
</dbReference>
<dbReference type="GO" id="GO:0008810">
    <property type="term" value="F:cellulase activity"/>
    <property type="evidence" value="ECO:0007669"/>
    <property type="project" value="UniProtKB-EC"/>
</dbReference>
<dbReference type="AlphaFoldDB" id="A0A815H3U4"/>
<evidence type="ECO:0000313" key="12">
    <source>
        <dbReference type="Proteomes" id="UP000663864"/>
    </source>
</evidence>